<comment type="caution">
    <text evidence="1">The sequence shown here is derived from an EMBL/GenBank/DDBJ whole genome shotgun (WGS) entry which is preliminary data.</text>
</comment>
<protein>
    <submittedName>
        <fullName evidence="1">Uncharacterized protein</fullName>
    </submittedName>
</protein>
<organism evidence="1 2">
    <name type="scientific">Porites evermanni</name>
    <dbReference type="NCBI Taxonomy" id="104178"/>
    <lineage>
        <taxon>Eukaryota</taxon>
        <taxon>Metazoa</taxon>
        <taxon>Cnidaria</taxon>
        <taxon>Anthozoa</taxon>
        <taxon>Hexacorallia</taxon>
        <taxon>Scleractinia</taxon>
        <taxon>Fungiina</taxon>
        <taxon>Poritidae</taxon>
        <taxon>Porites</taxon>
    </lineage>
</organism>
<proteinExistence type="predicted"/>
<name>A0ABN8PKP1_9CNID</name>
<dbReference type="EMBL" id="CALNXI010000857">
    <property type="protein sequence ID" value="CAH3143619.1"/>
    <property type="molecule type" value="Genomic_DNA"/>
</dbReference>
<keyword evidence="2" id="KW-1185">Reference proteome</keyword>
<accession>A0ABN8PKP1</accession>
<reference evidence="1 2" key="1">
    <citation type="submission" date="2022-05" db="EMBL/GenBank/DDBJ databases">
        <authorList>
            <consortium name="Genoscope - CEA"/>
            <person name="William W."/>
        </authorList>
    </citation>
    <scope>NUCLEOTIDE SEQUENCE [LARGE SCALE GENOMIC DNA]</scope>
</reference>
<evidence type="ECO:0000313" key="2">
    <source>
        <dbReference type="Proteomes" id="UP001159427"/>
    </source>
</evidence>
<gene>
    <name evidence="1" type="ORF">PEVE_00042900</name>
</gene>
<sequence length="79" mass="8855">MARCSARASVADHDVRSEGLYYCSSVWSNTSVSNIRKLQGVQNFAARIVSGTRKFDHVSPALKDLRWIPPVSKRRHLGL</sequence>
<evidence type="ECO:0000313" key="1">
    <source>
        <dbReference type="EMBL" id="CAH3143619.1"/>
    </source>
</evidence>
<dbReference type="Proteomes" id="UP001159427">
    <property type="component" value="Unassembled WGS sequence"/>
</dbReference>